<feature type="transmembrane region" description="Helical" evidence="2">
    <location>
        <begin position="88"/>
        <end position="113"/>
    </location>
</feature>
<evidence type="ECO:0000313" key="3">
    <source>
        <dbReference type="EMBL" id="CAE2225540.1"/>
    </source>
</evidence>
<feature type="compositionally biased region" description="Low complexity" evidence="1">
    <location>
        <begin position="59"/>
        <end position="72"/>
    </location>
</feature>
<proteinExistence type="predicted"/>
<keyword evidence="2" id="KW-0812">Transmembrane</keyword>
<keyword evidence="2" id="KW-0472">Membrane</keyword>
<dbReference type="EMBL" id="HBKQ01014696">
    <property type="protein sequence ID" value="CAE2225540.1"/>
    <property type="molecule type" value="Transcribed_RNA"/>
</dbReference>
<evidence type="ECO:0000256" key="1">
    <source>
        <dbReference type="SAM" id="MobiDB-lite"/>
    </source>
</evidence>
<feature type="compositionally biased region" description="Basic residues" evidence="1">
    <location>
        <begin position="125"/>
        <end position="136"/>
    </location>
</feature>
<feature type="region of interest" description="Disordered" evidence="1">
    <location>
        <begin position="59"/>
        <end position="78"/>
    </location>
</feature>
<organism evidence="3">
    <name type="scientific">Odontella aurita</name>
    <dbReference type="NCBI Taxonomy" id="265563"/>
    <lineage>
        <taxon>Eukaryota</taxon>
        <taxon>Sar</taxon>
        <taxon>Stramenopiles</taxon>
        <taxon>Ochrophyta</taxon>
        <taxon>Bacillariophyta</taxon>
        <taxon>Mediophyceae</taxon>
        <taxon>Biddulphiophycidae</taxon>
        <taxon>Eupodiscales</taxon>
        <taxon>Odontellaceae</taxon>
        <taxon>Odontella</taxon>
    </lineage>
</organism>
<sequence>MSLTKRNVDCAGIGGDGGDPGAVETAASAAPFMSSSFIDESAPAAGVNGKSWTNRAAANTAAAGSGGTSRQTTRARRHRRWRHLRRDFATRILLAVLAALLFVWISALASVLVRSSPQSRASEKGRRKSSTSRRLKHIRTEAAVKEDKKTGLSRRSLPGFHLSGDIWNGVGGEGENRTATGIILSESNAAPGNRPAAREGMPSSRLDRLQRLQSKRPNSVPAAAVGGVLRSTLHSRSTPRRYLFVKHIVGGQGQGNVMNGVLAAHLLGNEFNRTVCLEKARFKDTFLQAFRPLLSEEERKACEKLSMPSRGENVMKLYNWHRSPNECDLRRKMSSEETVIYLEGNTYPRWPHVPDGFFLEHYEPTQDLLSMVPWSSPPEVVVHLRKEDSAGDARKGLDNNTLRALGEALPSDTYLVTNQVTWFDWFAENYNWTNPGWHEVKHSARNNIWGGREERSDLERRAEERGLSAKDLQNLMLWSDWYSMIVAKRVIHTHSDFSLSAAHWMNTPSKTIQGVTEEGQLNLIDEDWMRNGETPRLIDRTDKELKGCPRSVVHSSVSSSARPRTKMLKNRGDKKS</sequence>
<accession>A0A7S4MJ74</accession>
<dbReference type="AlphaFoldDB" id="A0A7S4MJ74"/>
<gene>
    <name evidence="3" type="ORF">OAUR00152_LOCUS10058</name>
</gene>
<evidence type="ECO:0000256" key="2">
    <source>
        <dbReference type="SAM" id="Phobius"/>
    </source>
</evidence>
<name>A0A7S4MJ74_9STRA</name>
<protein>
    <submittedName>
        <fullName evidence="3">Uncharacterized protein</fullName>
    </submittedName>
</protein>
<feature type="region of interest" description="Disordered" evidence="1">
    <location>
        <begin position="116"/>
        <end position="136"/>
    </location>
</feature>
<feature type="region of interest" description="Disordered" evidence="1">
    <location>
        <begin position="548"/>
        <end position="576"/>
    </location>
</feature>
<reference evidence="3" key="1">
    <citation type="submission" date="2021-01" db="EMBL/GenBank/DDBJ databases">
        <authorList>
            <person name="Corre E."/>
            <person name="Pelletier E."/>
            <person name="Niang G."/>
            <person name="Scheremetjew M."/>
            <person name="Finn R."/>
            <person name="Kale V."/>
            <person name="Holt S."/>
            <person name="Cochrane G."/>
            <person name="Meng A."/>
            <person name="Brown T."/>
            <person name="Cohen L."/>
        </authorList>
    </citation>
    <scope>NUCLEOTIDE SEQUENCE</scope>
    <source>
        <strain evidence="3">Isolate 1302-5</strain>
    </source>
</reference>
<keyword evidence="2" id="KW-1133">Transmembrane helix</keyword>
<feature type="compositionally biased region" description="Low complexity" evidence="1">
    <location>
        <begin position="551"/>
        <end position="560"/>
    </location>
</feature>